<dbReference type="HOGENOM" id="CLU_401773_0_0_1"/>
<keyword evidence="1" id="KW-0802">TPR repeat</keyword>
<dbReference type="EMBL" id="KB445799">
    <property type="protein sequence ID" value="EMD36003.1"/>
    <property type="molecule type" value="Genomic_DNA"/>
</dbReference>
<protein>
    <recommendedName>
        <fullName evidence="4">C3H1-type domain-containing protein</fullName>
    </recommendedName>
</protein>
<evidence type="ECO:0000259" key="4">
    <source>
        <dbReference type="PROSITE" id="PS50103"/>
    </source>
</evidence>
<dbReference type="InterPro" id="IPR000571">
    <property type="entry name" value="Znf_CCCH"/>
</dbReference>
<organism evidence="5 6">
    <name type="scientific">Ceriporiopsis subvermispora (strain B)</name>
    <name type="common">White-rot fungus</name>
    <name type="synonym">Gelatoporia subvermispora</name>
    <dbReference type="NCBI Taxonomy" id="914234"/>
    <lineage>
        <taxon>Eukaryota</taxon>
        <taxon>Fungi</taxon>
        <taxon>Dikarya</taxon>
        <taxon>Basidiomycota</taxon>
        <taxon>Agaricomycotina</taxon>
        <taxon>Agaricomycetes</taxon>
        <taxon>Polyporales</taxon>
        <taxon>Gelatoporiaceae</taxon>
        <taxon>Gelatoporia</taxon>
    </lineage>
</organism>
<dbReference type="Proteomes" id="UP000016930">
    <property type="component" value="Unassembled WGS sequence"/>
</dbReference>
<evidence type="ECO:0000256" key="3">
    <source>
        <dbReference type="SAM" id="MobiDB-lite"/>
    </source>
</evidence>
<evidence type="ECO:0000256" key="2">
    <source>
        <dbReference type="PROSITE-ProRule" id="PRU00723"/>
    </source>
</evidence>
<dbReference type="GO" id="GO:0101031">
    <property type="term" value="C:protein folding chaperone complex"/>
    <property type="evidence" value="ECO:0007669"/>
    <property type="project" value="TreeGrafter"/>
</dbReference>
<keyword evidence="2" id="KW-0862">Zinc</keyword>
<gene>
    <name evidence="5" type="ORF">CERSUDRAFT_96226</name>
</gene>
<keyword evidence="6" id="KW-1185">Reference proteome</keyword>
<dbReference type="Gene3D" id="1.25.40.10">
    <property type="entry name" value="Tetratricopeptide repeat domain"/>
    <property type="match status" value="1"/>
</dbReference>
<dbReference type="SMART" id="SM00028">
    <property type="entry name" value="TPR"/>
    <property type="match status" value="2"/>
</dbReference>
<accession>M2QG38</accession>
<dbReference type="Gene3D" id="3.30.1370.210">
    <property type="match status" value="1"/>
</dbReference>
<feature type="domain" description="C3H1-type" evidence="4">
    <location>
        <begin position="423"/>
        <end position="450"/>
    </location>
</feature>
<keyword evidence="2" id="KW-0863">Zinc-finger</keyword>
<dbReference type="PANTHER" id="PTHR46423:SF1">
    <property type="entry name" value="RNA POLYMERASE II-ASSOCIATED PROTEIN 3"/>
    <property type="match status" value="1"/>
</dbReference>
<feature type="compositionally biased region" description="Acidic residues" evidence="3">
    <location>
        <begin position="594"/>
        <end position="608"/>
    </location>
</feature>
<dbReference type="PROSITE" id="PS50103">
    <property type="entry name" value="ZF_C3H1"/>
    <property type="match status" value="1"/>
</dbReference>
<evidence type="ECO:0000256" key="1">
    <source>
        <dbReference type="ARBA" id="ARBA00022803"/>
    </source>
</evidence>
<dbReference type="InterPro" id="IPR019734">
    <property type="entry name" value="TPR_rpt"/>
</dbReference>
<feature type="zinc finger region" description="C3H1-type" evidence="2">
    <location>
        <begin position="423"/>
        <end position="450"/>
    </location>
</feature>
<dbReference type="PANTHER" id="PTHR46423">
    <property type="entry name" value="RNA POLYMERASE II-ASSOCIATED PROTEIN 3"/>
    <property type="match status" value="1"/>
</dbReference>
<dbReference type="InterPro" id="IPR011990">
    <property type="entry name" value="TPR-like_helical_dom_sf"/>
</dbReference>
<dbReference type="GO" id="GO:0008270">
    <property type="term" value="F:zinc ion binding"/>
    <property type="evidence" value="ECO:0007669"/>
    <property type="project" value="UniProtKB-KW"/>
</dbReference>
<keyword evidence="2" id="KW-0479">Metal-binding</keyword>
<evidence type="ECO:0000313" key="5">
    <source>
        <dbReference type="EMBL" id="EMD36003.1"/>
    </source>
</evidence>
<feature type="region of interest" description="Disordered" evidence="3">
    <location>
        <begin position="592"/>
        <end position="614"/>
    </location>
</feature>
<sequence length="644" mass="71398">MNGNYSFNFHLPELPTLPLPLPRIHEQPVQAPNARLTVATTAEAAALALTGSTRPAAVIVLDSSITSLAHQDTAARLVTYTQTGGRVVLGGQLSANFDNIGGEAFWQRWGVPWMPGMYRSARFTLNPAGVPTPLDAHALDVSGAFKATFIRGADPRDAVYIIDPAARLPSHVACEPGVRSEVPAVWKRIGQGYLGYCGAVNTEVETTKLLVEMCGVRVGPKTFKLAYDPIAHTYVGAKAALPLAPAPGVQLALRVAARAVARRNALEVKTNTGALYKDKGDRLFKEGEYAIAAEWYREAARHHAPKPVYLTSLAAALIKIERWEAAESAADRALRGDPANLKARYRRGVARKGQKKYLDAIRDFRCVLYHEPTSEDAQRELDATLPLLFGQTEDEDYEDPPFDDSRVWEVATQSDTDDYKHTAPSNKPCQAYNHAGCARGTACPYVHAPDWRSARDAAGRNVCLWWLLGDCVWDDFYAGGCPYAHDDAQLPSPWWSKEYRLKAIEEEFRELDSDEEIQEIDRVFWKHSVMSWRADLWEEDHRAIPSDADQLSAQSGYADGTFRHRDYYEPSTQDGYASETFGQHDYYADRASDDYDDYGDGQSEEGDEYPAASTTPHWLDAKLDGWIQEMRSRAATGGYVGTGP</sequence>
<dbReference type="InterPro" id="IPR051966">
    <property type="entry name" value="RPAP3"/>
</dbReference>
<dbReference type="AlphaFoldDB" id="M2QG38"/>
<name>M2QG38_CERS8</name>
<dbReference type="STRING" id="914234.M2QG38"/>
<dbReference type="OrthoDB" id="245563at2759"/>
<proteinExistence type="predicted"/>
<reference evidence="5 6" key="1">
    <citation type="journal article" date="2012" name="Proc. Natl. Acad. Sci. U.S.A.">
        <title>Comparative genomics of Ceriporiopsis subvermispora and Phanerochaete chrysosporium provide insight into selective ligninolysis.</title>
        <authorList>
            <person name="Fernandez-Fueyo E."/>
            <person name="Ruiz-Duenas F.J."/>
            <person name="Ferreira P."/>
            <person name="Floudas D."/>
            <person name="Hibbett D.S."/>
            <person name="Canessa P."/>
            <person name="Larrondo L.F."/>
            <person name="James T.Y."/>
            <person name="Seelenfreund D."/>
            <person name="Lobos S."/>
            <person name="Polanco R."/>
            <person name="Tello M."/>
            <person name="Honda Y."/>
            <person name="Watanabe T."/>
            <person name="Watanabe T."/>
            <person name="Ryu J.S."/>
            <person name="Kubicek C.P."/>
            <person name="Schmoll M."/>
            <person name="Gaskell J."/>
            <person name="Hammel K.E."/>
            <person name="St John F.J."/>
            <person name="Vanden Wymelenberg A."/>
            <person name="Sabat G."/>
            <person name="Splinter BonDurant S."/>
            <person name="Syed K."/>
            <person name="Yadav J.S."/>
            <person name="Doddapaneni H."/>
            <person name="Subramanian V."/>
            <person name="Lavin J.L."/>
            <person name="Oguiza J.A."/>
            <person name="Perez G."/>
            <person name="Pisabarro A.G."/>
            <person name="Ramirez L."/>
            <person name="Santoyo F."/>
            <person name="Master E."/>
            <person name="Coutinho P.M."/>
            <person name="Henrissat B."/>
            <person name="Lombard V."/>
            <person name="Magnuson J.K."/>
            <person name="Kuees U."/>
            <person name="Hori C."/>
            <person name="Igarashi K."/>
            <person name="Samejima M."/>
            <person name="Held B.W."/>
            <person name="Barry K.W."/>
            <person name="LaButti K.M."/>
            <person name="Lapidus A."/>
            <person name="Lindquist E.A."/>
            <person name="Lucas S.M."/>
            <person name="Riley R."/>
            <person name="Salamov A.A."/>
            <person name="Hoffmeister D."/>
            <person name="Schwenk D."/>
            <person name="Hadar Y."/>
            <person name="Yarden O."/>
            <person name="de Vries R.P."/>
            <person name="Wiebenga A."/>
            <person name="Stenlid J."/>
            <person name="Eastwood D."/>
            <person name="Grigoriev I.V."/>
            <person name="Berka R.M."/>
            <person name="Blanchette R.A."/>
            <person name="Kersten P."/>
            <person name="Martinez A.T."/>
            <person name="Vicuna R."/>
            <person name="Cullen D."/>
        </authorList>
    </citation>
    <scope>NUCLEOTIDE SEQUENCE [LARGE SCALE GENOMIC DNA]</scope>
    <source>
        <strain evidence="5 6">B</strain>
    </source>
</reference>
<dbReference type="SUPFAM" id="SSF48452">
    <property type="entry name" value="TPR-like"/>
    <property type="match status" value="1"/>
</dbReference>
<evidence type="ECO:0000313" key="6">
    <source>
        <dbReference type="Proteomes" id="UP000016930"/>
    </source>
</evidence>